<reference evidence="2" key="1">
    <citation type="submission" date="2020-10" db="EMBL/GenBank/DDBJ databases">
        <authorList>
            <person name="Gilroy R."/>
        </authorList>
    </citation>
    <scope>NUCLEOTIDE SEQUENCE</scope>
    <source>
        <strain evidence="2">CHK197-8231</strain>
    </source>
</reference>
<dbReference type="EMBL" id="DVML01000025">
    <property type="protein sequence ID" value="HIU22773.1"/>
    <property type="molecule type" value="Genomic_DNA"/>
</dbReference>
<dbReference type="SUPFAM" id="SSF54106">
    <property type="entry name" value="LysM domain"/>
    <property type="match status" value="1"/>
</dbReference>
<evidence type="ECO:0000313" key="3">
    <source>
        <dbReference type="Proteomes" id="UP000824087"/>
    </source>
</evidence>
<accession>A0A9D1HW79</accession>
<dbReference type="CDD" id="cd00118">
    <property type="entry name" value="LysM"/>
    <property type="match status" value="1"/>
</dbReference>
<feature type="domain" description="LysM" evidence="1">
    <location>
        <begin position="193"/>
        <end position="234"/>
    </location>
</feature>
<evidence type="ECO:0000259" key="1">
    <source>
        <dbReference type="SMART" id="SM00257"/>
    </source>
</evidence>
<dbReference type="AlphaFoldDB" id="A0A9D1HW79"/>
<name>A0A9D1HW79_9BACT</name>
<dbReference type="InterPro" id="IPR018392">
    <property type="entry name" value="LysM"/>
</dbReference>
<dbReference type="Gene3D" id="3.10.350.10">
    <property type="entry name" value="LysM domain"/>
    <property type="match status" value="1"/>
</dbReference>
<reference evidence="2" key="2">
    <citation type="journal article" date="2021" name="PeerJ">
        <title>Extensive microbial diversity within the chicken gut microbiome revealed by metagenomics and culture.</title>
        <authorList>
            <person name="Gilroy R."/>
            <person name="Ravi A."/>
            <person name="Getino M."/>
            <person name="Pursley I."/>
            <person name="Horton D.L."/>
            <person name="Alikhan N.F."/>
            <person name="Baker D."/>
            <person name="Gharbi K."/>
            <person name="Hall N."/>
            <person name="Watson M."/>
            <person name="Adriaenssens E.M."/>
            <person name="Foster-Nyarko E."/>
            <person name="Jarju S."/>
            <person name="Secka A."/>
            <person name="Antonio M."/>
            <person name="Oren A."/>
            <person name="Chaudhuri R.R."/>
            <person name="La Ragione R."/>
            <person name="Hildebrand F."/>
            <person name="Pallen M.J."/>
        </authorList>
    </citation>
    <scope>NUCLEOTIDE SEQUENCE</scope>
    <source>
        <strain evidence="2">CHK197-8231</strain>
    </source>
</reference>
<dbReference type="Proteomes" id="UP000824087">
    <property type="component" value="Unassembled WGS sequence"/>
</dbReference>
<gene>
    <name evidence="2" type="ORF">IAD49_04260</name>
</gene>
<protein>
    <submittedName>
        <fullName evidence="2">LysM peptidoglycan-binding domain-containing protein</fullName>
    </submittedName>
</protein>
<evidence type="ECO:0000313" key="2">
    <source>
        <dbReference type="EMBL" id="HIU22773.1"/>
    </source>
</evidence>
<sequence>MKKIIPFKKEIVFKTNLAEVTSISLEHSLHVENDQLITGSFEVSGEYKISDNSATTDVFSFELPFDIEMDDRYDLSGCSVDIHDFYYEIINNSILAVNIEVSVSNFKEKPLIEEEEEELQEVTRTITPLEADLVREETEPTSEGSEKIEEPEEIFNKGRCVEEETPEDLPKERIGTLFDSFDETKETYATYKVYIVREGDTLESILEKYSTTKEILEPYNQLSELQLGMKLIIPQTEHATNI</sequence>
<proteinExistence type="predicted"/>
<organism evidence="2 3">
    <name type="scientific">Candidatus Fimihabitans intestinipullorum</name>
    <dbReference type="NCBI Taxonomy" id="2840820"/>
    <lineage>
        <taxon>Bacteria</taxon>
        <taxon>Bacillati</taxon>
        <taxon>Mycoplasmatota</taxon>
        <taxon>Mycoplasmatota incertae sedis</taxon>
        <taxon>Candidatus Fimihabitans</taxon>
    </lineage>
</organism>
<dbReference type="SMART" id="SM00257">
    <property type="entry name" value="LysM"/>
    <property type="match status" value="1"/>
</dbReference>
<dbReference type="InterPro" id="IPR036779">
    <property type="entry name" value="LysM_dom_sf"/>
</dbReference>
<comment type="caution">
    <text evidence="2">The sequence shown here is derived from an EMBL/GenBank/DDBJ whole genome shotgun (WGS) entry which is preliminary data.</text>
</comment>
<dbReference type="Pfam" id="PF01476">
    <property type="entry name" value="LysM"/>
    <property type="match status" value="1"/>
</dbReference>